<proteinExistence type="predicted"/>
<sequence length="260" mass="29928">MGFWGMIPSGGRWMSWRVSRSPFLLPRWLLRQVGFDPPPPSPIGWAVYIPVQEPGQSAASATLWNTTLIHASMVIRVDKHSFILGRIQQNHVLVVPRLPVHSLLNFQHYWFTANSCCKGPDWNKQIIFSTGPPISLALYRITFDDMHHSLKRTAKSDDAFPNLFAKNDDEVIRSHTDLIEAVFEALPDIDFKQLYRYVKGVGIFKCNETTHIWEEILNCEFEYILSKLVKAHVPNLNIRELKIVGQFNQMAQLRHGLKHS</sequence>
<keyword evidence="2" id="KW-1185">Reference proteome</keyword>
<gene>
    <name evidence="1" type="ORF">CEXT_613521</name>
</gene>
<dbReference type="EMBL" id="BPLR01012778">
    <property type="protein sequence ID" value="GIY56561.1"/>
    <property type="molecule type" value="Genomic_DNA"/>
</dbReference>
<evidence type="ECO:0000313" key="1">
    <source>
        <dbReference type="EMBL" id="GIY56561.1"/>
    </source>
</evidence>
<evidence type="ECO:0000313" key="2">
    <source>
        <dbReference type="Proteomes" id="UP001054945"/>
    </source>
</evidence>
<comment type="caution">
    <text evidence="1">The sequence shown here is derived from an EMBL/GenBank/DDBJ whole genome shotgun (WGS) entry which is preliminary data.</text>
</comment>
<protein>
    <submittedName>
        <fullName evidence="1">Uncharacterized protein</fullName>
    </submittedName>
</protein>
<dbReference type="AlphaFoldDB" id="A0AAV4UFI7"/>
<organism evidence="1 2">
    <name type="scientific">Caerostris extrusa</name>
    <name type="common">Bark spider</name>
    <name type="synonym">Caerostris bankana</name>
    <dbReference type="NCBI Taxonomy" id="172846"/>
    <lineage>
        <taxon>Eukaryota</taxon>
        <taxon>Metazoa</taxon>
        <taxon>Ecdysozoa</taxon>
        <taxon>Arthropoda</taxon>
        <taxon>Chelicerata</taxon>
        <taxon>Arachnida</taxon>
        <taxon>Araneae</taxon>
        <taxon>Araneomorphae</taxon>
        <taxon>Entelegynae</taxon>
        <taxon>Araneoidea</taxon>
        <taxon>Araneidae</taxon>
        <taxon>Caerostris</taxon>
    </lineage>
</organism>
<reference evidence="1 2" key="1">
    <citation type="submission" date="2021-06" db="EMBL/GenBank/DDBJ databases">
        <title>Caerostris extrusa draft genome.</title>
        <authorList>
            <person name="Kono N."/>
            <person name="Arakawa K."/>
        </authorList>
    </citation>
    <scope>NUCLEOTIDE SEQUENCE [LARGE SCALE GENOMIC DNA]</scope>
</reference>
<accession>A0AAV4UFI7</accession>
<dbReference type="Proteomes" id="UP001054945">
    <property type="component" value="Unassembled WGS sequence"/>
</dbReference>
<name>A0AAV4UFI7_CAEEX</name>